<sequence length="166" mass="19090">MNTGITELSRSSQSTQSYLGAISLHDGGSELHLPRLLTIRHHHRRLRPRRLPLRFDNPHPTSCTFPDKTIYGYVRTYRIDGQVHVCIPELCRPTHGVLSVRRRGRSLQEVRLTRPLASSKYHILLCLNTSFITEVTGHAVYHYSAQKIEPSSWPELSLMDDEDIHD</sequence>
<gene>
    <name evidence="1" type="ORF">MLD38_036737</name>
</gene>
<keyword evidence="2" id="KW-1185">Reference proteome</keyword>
<evidence type="ECO:0000313" key="2">
    <source>
        <dbReference type="Proteomes" id="UP001057402"/>
    </source>
</evidence>
<dbReference type="EMBL" id="CM042890">
    <property type="protein sequence ID" value="KAI4311874.1"/>
    <property type="molecule type" value="Genomic_DNA"/>
</dbReference>
<name>A0ACB9LKP1_9MYRT</name>
<evidence type="ECO:0000313" key="1">
    <source>
        <dbReference type="EMBL" id="KAI4311874.1"/>
    </source>
</evidence>
<organism evidence="1 2">
    <name type="scientific">Melastoma candidum</name>
    <dbReference type="NCBI Taxonomy" id="119954"/>
    <lineage>
        <taxon>Eukaryota</taxon>
        <taxon>Viridiplantae</taxon>
        <taxon>Streptophyta</taxon>
        <taxon>Embryophyta</taxon>
        <taxon>Tracheophyta</taxon>
        <taxon>Spermatophyta</taxon>
        <taxon>Magnoliopsida</taxon>
        <taxon>eudicotyledons</taxon>
        <taxon>Gunneridae</taxon>
        <taxon>Pentapetalae</taxon>
        <taxon>rosids</taxon>
        <taxon>malvids</taxon>
        <taxon>Myrtales</taxon>
        <taxon>Melastomataceae</taxon>
        <taxon>Melastomatoideae</taxon>
        <taxon>Melastomateae</taxon>
        <taxon>Melastoma</taxon>
    </lineage>
</organism>
<proteinExistence type="predicted"/>
<accession>A0ACB9LKP1</accession>
<reference evidence="2" key="1">
    <citation type="journal article" date="2023" name="Front. Plant Sci.">
        <title>Chromosomal-level genome assembly of Melastoma candidum provides insights into trichome evolution.</title>
        <authorList>
            <person name="Zhong Y."/>
            <person name="Wu W."/>
            <person name="Sun C."/>
            <person name="Zou P."/>
            <person name="Liu Y."/>
            <person name="Dai S."/>
            <person name="Zhou R."/>
        </authorList>
    </citation>
    <scope>NUCLEOTIDE SEQUENCE [LARGE SCALE GENOMIC DNA]</scope>
</reference>
<comment type="caution">
    <text evidence="1">The sequence shown here is derived from an EMBL/GenBank/DDBJ whole genome shotgun (WGS) entry which is preliminary data.</text>
</comment>
<protein>
    <submittedName>
        <fullName evidence="1">Uncharacterized protein</fullName>
    </submittedName>
</protein>
<dbReference type="Proteomes" id="UP001057402">
    <property type="component" value="Chromosome 11"/>
</dbReference>